<reference evidence="1 2" key="1">
    <citation type="submission" date="2016-09" db="EMBL/GenBank/DDBJ databases">
        <authorList>
            <person name="Capua I."/>
            <person name="De Benedictis P."/>
            <person name="Joannis T."/>
            <person name="Lombin L.H."/>
            <person name="Cattoli G."/>
        </authorList>
    </citation>
    <scope>NUCLEOTIDE SEQUENCE [LARGE SCALE GENOMIC DNA]</scope>
    <source>
        <strain evidence="1 2">IMI 309357</strain>
    </source>
</reference>
<dbReference type="OrthoDB" id="4848615at2759"/>
<dbReference type="Proteomes" id="UP000176998">
    <property type="component" value="Unassembled WGS sequence"/>
</dbReference>
<gene>
    <name evidence="1" type="ORF">CORC01_13274</name>
</gene>
<evidence type="ECO:0000313" key="1">
    <source>
        <dbReference type="EMBL" id="OHE91409.1"/>
    </source>
</evidence>
<name>A0A1G4AQH3_9PEZI</name>
<dbReference type="STRING" id="1209926.A0A1G4AQH3"/>
<dbReference type="GeneID" id="34566401"/>
<comment type="caution">
    <text evidence="1">The sequence shown here is derived from an EMBL/GenBank/DDBJ whole genome shotgun (WGS) entry which is preliminary data.</text>
</comment>
<proteinExistence type="predicted"/>
<dbReference type="RefSeq" id="XP_022468582.1">
    <property type="nucleotide sequence ID" value="XM_022624891.1"/>
</dbReference>
<dbReference type="EMBL" id="MJBS01000186">
    <property type="protein sequence ID" value="OHE91409.1"/>
    <property type="molecule type" value="Genomic_DNA"/>
</dbReference>
<accession>A0A1G4AQH3</accession>
<organism evidence="1 2">
    <name type="scientific">Colletotrichum orchidophilum</name>
    <dbReference type="NCBI Taxonomy" id="1209926"/>
    <lineage>
        <taxon>Eukaryota</taxon>
        <taxon>Fungi</taxon>
        <taxon>Dikarya</taxon>
        <taxon>Ascomycota</taxon>
        <taxon>Pezizomycotina</taxon>
        <taxon>Sordariomycetes</taxon>
        <taxon>Hypocreomycetidae</taxon>
        <taxon>Glomerellales</taxon>
        <taxon>Glomerellaceae</taxon>
        <taxon>Colletotrichum</taxon>
    </lineage>
</organism>
<dbReference type="AlphaFoldDB" id="A0A1G4AQH3"/>
<keyword evidence="2" id="KW-1185">Reference proteome</keyword>
<protein>
    <submittedName>
        <fullName evidence="1">Uncharacterized protein</fullName>
    </submittedName>
</protein>
<evidence type="ECO:0000313" key="2">
    <source>
        <dbReference type="Proteomes" id="UP000176998"/>
    </source>
</evidence>
<sequence>MTERGGDRIAKRIFVSVSKKSPQWSQALSSDKEIVNLAIGHLNSNAPSTQIVDADAMLVVKEIWPMRIWIVFDIFNINYDPSKAHLPNQNDLPVIAISLSKNTSVTVASIGLRDKVNQGVRDAHDLHGSVEVLRLMWRIHLPTVSPQCSALSGLRLDPALPKDLGLFYESDCLGGCFALVLYDPEIVSSWKGSEFLTSELSEPAASQQDVRDRLSSSPAGALGIDDAWYSSAEEEILESDLFRAHLDQTSSALWRLLRLS</sequence>